<evidence type="ECO:0000313" key="1">
    <source>
        <dbReference type="EMBL" id="VAW34093.1"/>
    </source>
</evidence>
<gene>
    <name evidence="1" type="ORF">MNBD_GAMMA01-201</name>
</gene>
<name>A0A3B0V123_9ZZZZ</name>
<sequence>SSPLPAAFSLDTNTWIDSATESPVTTSKTGTAWDVKRSLVWVVDPVGKVYSFDPVLDLWQTHGGGFPLNIDFTAAIDPIRDLLVLTNFRSPDLAKKVVVVDLNSPNDDWFLVNTVGTTSIENYSKVGFEWVPQLGGFIAWKSGYDLFLLTPPTSDIRNDPWVWSKIITTGVTPDAPRNGPYSKFQYVPELGIALVASSVTGSVSAIRLVETADLIYANGFE</sequence>
<dbReference type="EMBL" id="UOEW01000057">
    <property type="protein sequence ID" value="VAW34093.1"/>
    <property type="molecule type" value="Genomic_DNA"/>
</dbReference>
<dbReference type="AlphaFoldDB" id="A0A3B0V123"/>
<accession>A0A3B0V123</accession>
<protein>
    <submittedName>
        <fullName evidence="1">Uncharacterized protein</fullName>
    </submittedName>
</protein>
<feature type="non-terminal residue" evidence="1">
    <location>
        <position position="1"/>
    </location>
</feature>
<organism evidence="1">
    <name type="scientific">hydrothermal vent metagenome</name>
    <dbReference type="NCBI Taxonomy" id="652676"/>
    <lineage>
        <taxon>unclassified sequences</taxon>
        <taxon>metagenomes</taxon>
        <taxon>ecological metagenomes</taxon>
    </lineage>
</organism>
<proteinExistence type="predicted"/>
<reference evidence="1" key="1">
    <citation type="submission" date="2018-06" db="EMBL/GenBank/DDBJ databases">
        <authorList>
            <person name="Zhirakovskaya E."/>
        </authorList>
    </citation>
    <scope>NUCLEOTIDE SEQUENCE</scope>
</reference>